<dbReference type="PROSITE" id="PS50262">
    <property type="entry name" value="G_PROTEIN_RECEP_F1_2"/>
    <property type="match status" value="1"/>
</dbReference>
<feature type="region of interest" description="Disordered" evidence="15">
    <location>
        <begin position="380"/>
        <end position="401"/>
    </location>
</feature>
<keyword evidence="7 13" id="KW-0297">G-protein coupled receptor</keyword>
<dbReference type="SMART" id="SM01381">
    <property type="entry name" value="7TM_GPCR_Srsx"/>
    <property type="match status" value="1"/>
</dbReference>
<evidence type="ECO:0000259" key="16">
    <source>
        <dbReference type="PROSITE" id="PS50262"/>
    </source>
</evidence>
<dbReference type="PANTHER" id="PTHR24247:SF182">
    <property type="entry name" value="MUSCARINIC ACETYLCHOLINE RECEPTOR M1"/>
    <property type="match status" value="1"/>
</dbReference>
<dbReference type="GO" id="GO:0016907">
    <property type="term" value="F:G protein-coupled acetylcholine receptor activity"/>
    <property type="evidence" value="ECO:0007669"/>
    <property type="project" value="UniProtKB-UniRule"/>
</dbReference>
<keyword evidence="12 14" id="KW-0628">Postsynaptic cell membrane</keyword>
<dbReference type="GO" id="GO:0004993">
    <property type="term" value="F:G protein-coupled serotonin receptor activity"/>
    <property type="evidence" value="ECO:0007669"/>
    <property type="project" value="TreeGrafter"/>
</dbReference>
<organism evidence="17 18">
    <name type="scientific">Polypterus senegalus</name>
    <name type="common">Senegal bichir</name>
    <dbReference type="NCBI Taxonomy" id="55291"/>
    <lineage>
        <taxon>Eukaryota</taxon>
        <taxon>Metazoa</taxon>
        <taxon>Chordata</taxon>
        <taxon>Craniata</taxon>
        <taxon>Vertebrata</taxon>
        <taxon>Euteleostomi</taxon>
        <taxon>Actinopterygii</taxon>
        <taxon>Polypteriformes</taxon>
        <taxon>Polypteridae</taxon>
        <taxon>Polypterus</taxon>
    </lineage>
</organism>
<dbReference type="PRINTS" id="PR00237">
    <property type="entry name" value="GPCRRHODOPSN"/>
</dbReference>
<evidence type="ECO:0000313" key="17">
    <source>
        <dbReference type="EMBL" id="KAG2469252.1"/>
    </source>
</evidence>
<feature type="transmembrane region" description="Helical" evidence="14">
    <location>
        <begin position="271"/>
        <end position="293"/>
    </location>
</feature>
<keyword evidence="8 14" id="KW-0472">Membrane</keyword>
<dbReference type="EMBL" id="JAATIS010000220">
    <property type="protein sequence ID" value="KAG2469252.1"/>
    <property type="molecule type" value="Genomic_DNA"/>
</dbReference>
<evidence type="ECO:0000256" key="15">
    <source>
        <dbReference type="SAM" id="MobiDB-lite"/>
    </source>
</evidence>
<feature type="transmembrane region" description="Helical" evidence="14">
    <location>
        <begin position="226"/>
        <end position="251"/>
    </location>
</feature>
<dbReference type="GO" id="GO:0007197">
    <property type="term" value="P:adenylate cyclase-inhibiting G protein-coupled acetylcholine receptor signaling pathway"/>
    <property type="evidence" value="ECO:0007669"/>
    <property type="project" value="TreeGrafter"/>
</dbReference>
<comment type="caution">
    <text evidence="17">The sequence shown here is derived from an EMBL/GenBank/DDBJ whole genome shotgun (WGS) entry which is preliminary data.</text>
</comment>
<evidence type="ECO:0000256" key="9">
    <source>
        <dbReference type="ARBA" id="ARBA00023170"/>
    </source>
</evidence>
<evidence type="ECO:0000256" key="11">
    <source>
        <dbReference type="ARBA" id="ARBA00023224"/>
    </source>
</evidence>
<evidence type="ECO:0000256" key="4">
    <source>
        <dbReference type="ARBA" id="ARBA00022692"/>
    </source>
</evidence>
<dbReference type="InterPro" id="IPR017452">
    <property type="entry name" value="GPCR_Rhodpsn_7TM"/>
</dbReference>
<protein>
    <recommendedName>
        <fullName evidence="14">Muscarinic acetylcholine receptor</fullName>
    </recommendedName>
</protein>
<evidence type="ECO:0000256" key="13">
    <source>
        <dbReference type="RuleBase" id="RU000688"/>
    </source>
</evidence>
<evidence type="ECO:0000313" key="18">
    <source>
        <dbReference type="Proteomes" id="UP000886611"/>
    </source>
</evidence>
<gene>
    <name evidence="17" type="primary">Chrm3_0</name>
    <name evidence="17" type="ORF">GTO96_0004469</name>
</gene>
<name>A0A8X7XJM6_POLSE</name>
<keyword evidence="2 14" id="KW-1003">Cell membrane</keyword>
<evidence type="ECO:0000256" key="7">
    <source>
        <dbReference type="ARBA" id="ARBA00023040"/>
    </source>
</evidence>
<keyword evidence="4 13" id="KW-0812">Transmembrane</keyword>
<keyword evidence="5 14" id="KW-1133">Transmembrane helix</keyword>
<evidence type="ECO:0000256" key="5">
    <source>
        <dbReference type="ARBA" id="ARBA00022989"/>
    </source>
</evidence>
<keyword evidence="3" id="KW-0597">Phosphoprotein</keyword>
<comment type="similarity">
    <text evidence="14">Belongs to the G-protein coupled receptor 1 family. Muscarinic acetylcholine receptor subfamily.</text>
</comment>
<feature type="transmembrane region" description="Helical" evidence="14">
    <location>
        <begin position="514"/>
        <end position="535"/>
    </location>
</feature>
<dbReference type="Proteomes" id="UP000886611">
    <property type="component" value="Unassembled WGS sequence"/>
</dbReference>
<keyword evidence="6 14" id="KW-0770">Synapse</keyword>
<evidence type="ECO:0000256" key="12">
    <source>
        <dbReference type="ARBA" id="ARBA00023257"/>
    </source>
</evidence>
<comment type="subcellular location">
    <subcellularLocation>
        <location evidence="14">Cell membrane</location>
        <topology evidence="14">Multi-pass membrane protein</topology>
    </subcellularLocation>
    <subcellularLocation>
        <location evidence="14">Postsynaptic cell membrane</location>
        <topology evidence="14">Multi-pass membrane protein</topology>
    </subcellularLocation>
</comment>
<dbReference type="Gene3D" id="1.20.1070.10">
    <property type="entry name" value="Rhodopsin 7-helix transmembrane proteins"/>
    <property type="match status" value="2"/>
</dbReference>
<evidence type="ECO:0000256" key="3">
    <source>
        <dbReference type="ARBA" id="ARBA00022553"/>
    </source>
</evidence>
<dbReference type="PANTHER" id="PTHR24247">
    <property type="entry name" value="5-HYDROXYTRYPTAMINE RECEPTOR"/>
    <property type="match status" value="1"/>
</dbReference>
<evidence type="ECO:0000256" key="1">
    <source>
        <dbReference type="ARBA" id="ARBA00003336"/>
    </source>
</evidence>
<dbReference type="GO" id="GO:0030425">
    <property type="term" value="C:dendrite"/>
    <property type="evidence" value="ECO:0007669"/>
    <property type="project" value="TreeGrafter"/>
</dbReference>
<keyword evidence="11 13" id="KW-0807">Transducer</keyword>
<feature type="compositionally biased region" description="Polar residues" evidence="15">
    <location>
        <begin position="593"/>
        <end position="607"/>
    </location>
</feature>
<dbReference type="GO" id="GO:0007187">
    <property type="term" value="P:G protein-coupled receptor signaling pathway, coupled to cyclic nucleotide second messenger"/>
    <property type="evidence" value="ECO:0007669"/>
    <property type="project" value="TreeGrafter"/>
</dbReference>
<evidence type="ECO:0000256" key="2">
    <source>
        <dbReference type="ARBA" id="ARBA00022475"/>
    </source>
</evidence>
<accession>A0A8X7XJM6</accession>
<dbReference type="PRINTS" id="PR00243">
    <property type="entry name" value="MUSCARINICR"/>
</dbReference>
<feature type="transmembrane region" description="Helical" evidence="14">
    <location>
        <begin position="146"/>
        <end position="172"/>
    </location>
</feature>
<keyword evidence="18" id="KW-1185">Reference proteome</keyword>
<feature type="region of interest" description="Disordered" evidence="15">
    <location>
        <begin position="588"/>
        <end position="607"/>
    </location>
</feature>
<dbReference type="GO" id="GO:0045211">
    <property type="term" value="C:postsynaptic membrane"/>
    <property type="evidence" value="ECO:0007669"/>
    <property type="project" value="UniProtKB-SubCell"/>
</dbReference>
<sequence length="607" mass="67677">MGRKTAGNQKEPVVSKTICMPEEAARQRKQPPEDGIQKIQSKATANVLGRTHQRNVIFCPEPEPKMPQVTLPHTSPVMNLSMISTSLKPTLPPNFSLDDPLGGHTVWEVTLIALFTGTLSLVTIIGNLLVMIAFKVNSHLKTVNNYFLLSLACADLILGAISMNLYTTYIIMGRWALGNLCCDIWLAIDYVASNASVMNLLIISFDRYFSVTRPLTYRAKRTPKRAAIMIGLAWAISFVLWAPAIIFWQYIVGSRTVPPDECYIQFLSQPIITFGTAIAAFYLPVSIMIILYWRIYKETRKRSKELKGLMGSETRDSAGQETQRISNSSTKSNSSWETTTTQTGENGNLQSPATLGKNTCWPFLKKTPYKSKVSTNGSWINIEEEGSPENSTSSDEEESALEMKTICSAVGRVPLVQNEDEDKTDSLDEEGKYRAKKEGHTGMTSVVDRNLSRVMNDSRNAATPSASKRSSQLTASSLNSLTAHCKAQAVVAKGKKRKNQSLIKEKKAAKTLSAILLAFILTWTPYNIMVLVSPFCKKCVPGKLWELGYWLCYINSTVNPVCYALCNEHFRVTFKMLLLCRWDKRKWGRPQRSAPSSLRSKTQSSSV</sequence>
<dbReference type="InterPro" id="IPR000995">
    <property type="entry name" value="Musac_Ach_rcpt"/>
</dbReference>
<keyword evidence="9 13" id="KW-0675">Receptor</keyword>
<keyword evidence="10" id="KW-0325">Glycoprotein</keyword>
<evidence type="ECO:0000256" key="6">
    <source>
        <dbReference type="ARBA" id="ARBA00023018"/>
    </source>
</evidence>
<evidence type="ECO:0000256" key="8">
    <source>
        <dbReference type="ARBA" id="ARBA00023136"/>
    </source>
</evidence>
<evidence type="ECO:0000256" key="10">
    <source>
        <dbReference type="ARBA" id="ARBA00023180"/>
    </source>
</evidence>
<feature type="non-terminal residue" evidence="17">
    <location>
        <position position="1"/>
    </location>
</feature>
<dbReference type="AlphaFoldDB" id="A0A8X7XJM6"/>
<feature type="transmembrane region" description="Helical" evidence="14">
    <location>
        <begin position="184"/>
        <end position="205"/>
    </location>
</feature>
<dbReference type="PROSITE" id="PS00237">
    <property type="entry name" value="G_PROTEIN_RECEP_F1_1"/>
    <property type="match status" value="1"/>
</dbReference>
<feature type="region of interest" description="Disordered" evidence="15">
    <location>
        <begin position="307"/>
        <end position="354"/>
    </location>
</feature>
<feature type="compositionally biased region" description="Low complexity" evidence="15">
    <location>
        <begin position="326"/>
        <end position="350"/>
    </location>
</feature>
<reference evidence="17 18" key="1">
    <citation type="journal article" date="2021" name="Cell">
        <title>Tracing the genetic footprints of vertebrate landing in non-teleost ray-finned fishes.</title>
        <authorList>
            <person name="Bi X."/>
            <person name="Wang K."/>
            <person name="Yang L."/>
            <person name="Pan H."/>
            <person name="Jiang H."/>
            <person name="Wei Q."/>
            <person name="Fang M."/>
            <person name="Yu H."/>
            <person name="Zhu C."/>
            <person name="Cai Y."/>
            <person name="He Y."/>
            <person name="Gan X."/>
            <person name="Zeng H."/>
            <person name="Yu D."/>
            <person name="Zhu Y."/>
            <person name="Jiang H."/>
            <person name="Qiu Q."/>
            <person name="Yang H."/>
            <person name="Zhang Y.E."/>
            <person name="Wang W."/>
            <person name="Zhu M."/>
            <person name="He S."/>
            <person name="Zhang G."/>
        </authorList>
    </citation>
    <scope>NUCLEOTIDE SEQUENCE [LARGE SCALE GENOMIC DNA]</scope>
    <source>
        <strain evidence="17">Bchr_013</strain>
    </source>
</reference>
<feature type="domain" description="G-protein coupled receptors family 1 profile" evidence="16">
    <location>
        <begin position="126"/>
        <end position="563"/>
    </location>
</feature>
<comment type="function">
    <text evidence="1">The muscarinic acetylcholine receptor mediates various cellular responses, including inhibition of adenylate cyclase, breakdown of phosphoinositides and modulation of potassium channels through the action of G proteins. Primary transducing effect is Pi turnover.</text>
</comment>
<dbReference type="SUPFAM" id="SSF81321">
    <property type="entry name" value="Family A G protein-coupled receptor-like"/>
    <property type="match status" value="1"/>
</dbReference>
<dbReference type="InterPro" id="IPR000276">
    <property type="entry name" value="GPCR_Rhodpsn"/>
</dbReference>
<evidence type="ECO:0000256" key="14">
    <source>
        <dbReference type="RuleBase" id="RU361191"/>
    </source>
</evidence>
<feature type="non-terminal residue" evidence="17">
    <location>
        <position position="607"/>
    </location>
</feature>
<proteinExistence type="inferred from homology"/>
<dbReference type="FunFam" id="1.20.1070.10:FF:000047">
    <property type="entry name" value="Muscarinic acetylcholine receptor"/>
    <property type="match status" value="1"/>
</dbReference>
<dbReference type="Pfam" id="PF00001">
    <property type="entry name" value="7tm_1"/>
    <property type="match status" value="1"/>
</dbReference>
<feature type="transmembrane region" description="Helical" evidence="14">
    <location>
        <begin position="111"/>
        <end position="134"/>
    </location>
</feature>
<feature type="transmembrane region" description="Helical" evidence="14">
    <location>
        <begin position="547"/>
        <end position="566"/>
    </location>
</feature>